<evidence type="ECO:0000256" key="5">
    <source>
        <dbReference type="ARBA" id="ARBA00023239"/>
    </source>
</evidence>
<dbReference type="EMBL" id="DF968064">
    <property type="protein sequence ID" value="GAP02775.1"/>
    <property type="molecule type" value="Genomic_DNA"/>
</dbReference>
<evidence type="ECO:0000256" key="6">
    <source>
        <dbReference type="HAMAP-Rule" id="MF_01965"/>
    </source>
</evidence>
<feature type="binding site" evidence="6">
    <location>
        <begin position="184"/>
        <end position="188"/>
    </location>
    <ligand>
        <name>AMP</name>
        <dbReference type="ChEBI" id="CHEBI:456215"/>
    </ligand>
</feature>
<keyword evidence="5 6" id="KW-0456">Lyase</keyword>
<feature type="binding site" evidence="6">
    <location>
        <position position="212"/>
    </location>
    <ligand>
        <name>AMP</name>
        <dbReference type="ChEBI" id="CHEBI:456215"/>
    </ligand>
</feature>
<comment type="cofactor">
    <cofactor evidence="6">
        <name>Mg(2+)</name>
        <dbReference type="ChEBI" id="CHEBI:18420"/>
    </cofactor>
</comment>
<comment type="subunit">
    <text evidence="6">Homotetramer.</text>
</comment>
<feature type="domain" description="YjeF C-terminal" evidence="7">
    <location>
        <begin position="5"/>
        <end position="270"/>
    </location>
</feature>
<dbReference type="Pfam" id="PF01256">
    <property type="entry name" value="Carb_kinase"/>
    <property type="match status" value="1"/>
</dbReference>
<comment type="function">
    <text evidence="6">Catalyzes the dehydration of the S-form of NAD(P)HX at the expense of ADP, which is converted to AMP. Together with NAD(P)HX epimerase, which catalyzes the epimerization of the S- and R-forms, the enzyme allows the repair of both epimers of NAD(P)HX, a damaged form of NAD(P)H that is a result of enzymatic or heat-dependent hydration.</text>
</comment>
<dbReference type="InterPro" id="IPR017953">
    <property type="entry name" value="Carbohydrate_kinase_pred_CS"/>
</dbReference>
<dbReference type="Gene3D" id="3.40.1190.20">
    <property type="match status" value="1"/>
</dbReference>
<proteinExistence type="inferred from homology"/>
<gene>
    <name evidence="6 8" type="primary">nnrD</name>
    <name evidence="8" type="ORF">FPFC_022250</name>
</gene>
<dbReference type="RefSeq" id="WP_059377618.1">
    <property type="nucleotide sequence ID" value="NZ_DF968064.1"/>
</dbReference>
<accession>A0A3F3GTJ8</accession>
<dbReference type="InterPro" id="IPR029056">
    <property type="entry name" value="Ribokinase-like"/>
</dbReference>
<feature type="binding site" evidence="6">
    <location>
        <position position="213"/>
    </location>
    <ligand>
        <name>(6S)-NADPHX</name>
        <dbReference type="ChEBI" id="CHEBI:64076"/>
    </ligand>
</feature>
<keyword evidence="2 6" id="KW-0067">ATP-binding</keyword>
<dbReference type="OrthoDB" id="9806925at2"/>
<evidence type="ECO:0000256" key="3">
    <source>
        <dbReference type="ARBA" id="ARBA00022857"/>
    </source>
</evidence>
<dbReference type="PROSITE" id="PS01050">
    <property type="entry name" value="YJEF_C_2"/>
    <property type="match status" value="1"/>
</dbReference>
<dbReference type="GO" id="GO:0005524">
    <property type="term" value="F:ATP binding"/>
    <property type="evidence" value="ECO:0007669"/>
    <property type="project" value="UniProtKB-KW"/>
</dbReference>
<dbReference type="GO" id="GO:0110051">
    <property type="term" value="P:metabolite repair"/>
    <property type="evidence" value="ECO:0007669"/>
    <property type="project" value="TreeGrafter"/>
</dbReference>
<feature type="binding site" evidence="6">
    <location>
        <position position="147"/>
    </location>
    <ligand>
        <name>(6S)-NADPHX</name>
        <dbReference type="ChEBI" id="CHEBI:64076"/>
    </ligand>
</feature>
<dbReference type="PANTHER" id="PTHR12592:SF0">
    <property type="entry name" value="ATP-DEPENDENT (S)-NAD(P)H-HYDRATE DEHYDRATASE"/>
    <property type="match status" value="1"/>
</dbReference>
<dbReference type="NCBIfam" id="TIGR00196">
    <property type="entry name" value="yjeF_cterm"/>
    <property type="match status" value="1"/>
</dbReference>
<keyword evidence="4 6" id="KW-0520">NAD</keyword>
<comment type="similarity">
    <text evidence="6">Belongs to the NnrD/CARKD family.</text>
</comment>
<evidence type="ECO:0000256" key="2">
    <source>
        <dbReference type="ARBA" id="ARBA00022840"/>
    </source>
</evidence>
<feature type="binding site" evidence="6">
    <location>
        <position position="40"/>
    </location>
    <ligand>
        <name>(6S)-NADPHX</name>
        <dbReference type="ChEBI" id="CHEBI:64076"/>
    </ligand>
</feature>
<dbReference type="PANTHER" id="PTHR12592">
    <property type="entry name" value="ATP-DEPENDENT (S)-NAD(P)H-HYDRATE DEHYDRATASE FAMILY MEMBER"/>
    <property type="match status" value="1"/>
</dbReference>
<keyword evidence="3 6" id="KW-0521">NADP</keyword>
<dbReference type="GO" id="GO:0052856">
    <property type="term" value="F:NAD(P)HX epimerase activity"/>
    <property type="evidence" value="ECO:0007669"/>
    <property type="project" value="TreeGrafter"/>
</dbReference>
<evidence type="ECO:0000313" key="8">
    <source>
        <dbReference type="EMBL" id="GAP02775.1"/>
    </source>
</evidence>
<feature type="binding site" evidence="6">
    <location>
        <position position="99"/>
    </location>
    <ligand>
        <name>(6S)-NADPHX</name>
        <dbReference type="ChEBI" id="CHEBI:64076"/>
    </ligand>
</feature>
<dbReference type="SUPFAM" id="SSF53613">
    <property type="entry name" value="Ribokinase-like"/>
    <property type="match status" value="1"/>
</dbReference>
<evidence type="ECO:0000259" key="7">
    <source>
        <dbReference type="PROSITE" id="PS51383"/>
    </source>
</evidence>
<dbReference type="CDD" id="cd01171">
    <property type="entry name" value="YXKO-related"/>
    <property type="match status" value="1"/>
</dbReference>
<dbReference type="Proteomes" id="UP000061227">
    <property type="component" value="Unassembled WGS sequence"/>
</dbReference>
<dbReference type="EC" id="4.2.1.136" evidence="6"/>
<sequence length="277" mass="29820">MINLTETIVQTVVNKRPKQSHKGTFGKILIVAGDKNLGGAAIMNAQAAVYAGAGLVTVATDSVNKTAIHSRLPEAMVIDYHSDFTKLLESVDVVLIGSGLGESIDVLKKVLNKTKDEQVVILDGSALTLMASYQLPLPAGQIVLTPHQMEWQRFGEVPIADQDKEDNNWEALVSMNPEPILVLKSDQTQVYLENEVYQLTVGGPYQATGGMGDTLAGIIATFAGQFHPLGQAVLAAVYTHSAIAAELAKTNYVTLPTAIAKQLPQYMKKMAEQEPHL</sequence>
<dbReference type="GO" id="GO:0052855">
    <property type="term" value="F:ADP-dependent NAD(P)H-hydrate dehydratase activity"/>
    <property type="evidence" value="ECO:0007669"/>
    <property type="project" value="UniProtKB-UniRule"/>
</dbReference>
<dbReference type="PROSITE" id="PS51383">
    <property type="entry name" value="YJEF_C_3"/>
    <property type="match status" value="1"/>
</dbReference>
<keyword evidence="9" id="KW-1185">Reference proteome</keyword>
<keyword evidence="1 6" id="KW-0547">Nucleotide-binding</keyword>
<dbReference type="HAMAP" id="MF_01965">
    <property type="entry name" value="NADHX_dehydratase"/>
    <property type="match status" value="1"/>
</dbReference>
<dbReference type="AlphaFoldDB" id="A0A3F3GTJ8"/>
<evidence type="ECO:0000256" key="4">
    <source>
        <dbReference type="ARBA" id="ARBA00023027"/>
    </source>
</evidence>
<organism evidence="8 9">
    <name type="scientific">Fructobacillus pseudoficulneus</name>
    <dbReference type="NCBI Taxonomy" id="220714"/>
    <lineage>
        <taxon>Bacteria</taxon>
        <taxon>Bacillati</taxon>
        <taxon>Bacillota</taxon>
        <taxon>Bacilli</taxon>
        <taxon>Lactobacillales</taxon>
        <taxon>Lactobacillaceae</taxon>
        <taxon>Fructobacillus</taxon>
    </lineage>
</organism>
<dbReference type="STRING" id="220714.SAMN05660469_0714"/>
<name>A0A3F3GTJ8_9LACO</name>
<comment type="catalytic activity">
    <reaction evidence="6">
        <text>(6S)-NADHX + ADP = AMP + phosphate + NADH + H(+)</text>
        <dbReference type="Rhea" id="RHEA:32223"/>
        <dbReference type="ChEBI" id="CHEBI:15378"/>
        <dbReference type="ChEBI" id="CHEBI:43474"/>
        <dbReference type="ChEBI" id="CHEBI:57945"/>
        <dbReference type="ChEBI" id="CHEBI:64074"/>
        <dbReference type="ChEBI" id="CHEBI:456215"/>
        <dbReference type="ChEBI" id="CHEBI:456216"/>
        <dbReference type="EC" id="4.2.1.136"/>
    </reaction>
</comment>
<reference evidence="8 9" key="1">
    <citation type="journal article" date="2015" name="BMC Genomics">
        <title>Comparative genomics of Fructobacillus spp. and Leuconostoc spp. reveals niche-specific evolution of Fructobacillus spp.</title>
        <authorList>
            <person name="Endo A."/>
            <person name="Tanizawa Y."/>
            <person name="Tanaka N."/>
            <person name="Maeno S."/>
            <person name="Kumar H."/>
            <person name="Shiwa Y."/>
            <person name="Okada S."/>
            <person name="Yoshikawa H."/>
            <person name="Dicks L."/>
            <person name="Nakagawa J."/>
            <person name="Arita M."/>
        </authorList>
    </citation>
    <scope>NUCLEOTIDE SEQUENCE [LARGE SCALE GENOMIC DNA]</scope>
    <source>
        <strain evidence="8 9">DSM 15468</strain>
    </source>
</reference>
<comment type="catalytic activity">
    <reaction evidence="6">
        <text>(6S)-NADPHX + ADP = AMP + phosphate + NADPH + H(+)</text>
        <dbReference type="Rhea" id="RHEA:32235"/>
        <dbReference type="ChEBI" id="CHEBI:15378"/>
        <dbReference type="ChEBI" id="CHEBI:43474"/>
        <dbReference type="ChEBI" id="CHEBI:57783"/>
        <dbReference type="ChEBI" id="CHEBI:64076"/>
        <dbReference type="ChEBI" id="CHEBI:456215"/>
        <dbReference type="ChEBI" id="CHEBI:456216"/>
        <dbReference type="EC" id="4.2.1.136"/>
    </reaction>
</comment>
<protein>
    <recommendedName>
        <fullName evidence="6">ADP-dependent (S)-NAD(P)H-hydrate dehydratase</fullName>
        <ecNumber evidence="6">4.2.1.136</ecNumber>
    </recommendedName>
    <alternativeName>
        <fullName evidence="6">ADP-dependent NAD(P)HX dehydratase</fullName>
    </alternativeName>
</protein>
<evidence type="ECO:0000313" key="9">
    <source>
        <dbReference type="Proteomes" id="UP000061227"/>
    </source>
</evidence>
<evidence type="ECO:0000256" key="1">
    <source>
        <dbReference type="ARBA" id="ARBA00022741"/>
    </source>
</evidence>
<dbReference type="InterPro" id="IPR000631">
    <property type="entry name" value="CARKD"/>
</dbReference>
<dbReference type="GO" id="GO:0046496">
    <property type="term" value="P:nicotinamide nucleotide metabolic process"/>
    <property type="evidence" value="ECO:0007669"/>
    <property type="project" value="UniProtKB-UniRule"/>
</dbReference>